<dbReference type="EMBL" id="KZ819637">
    <property type="protein sequence ID" value="PWN89037.1"/>
    <property type="molecule type" value="Genomic_DNA"/>
</dbReference>
<gene>
    <name evidence="2" type="ORF">FA10DRAFT_267639</name>
</gene>
<sequence>MSLDEPDRRFAIDEEYAQEEEAHETSRLAPGAEGGGDEGEEDSNKYPPSAPPPSYREATGTSRFKSLLQSLPIDSFLEGLKSFSRRAWIIICRFWPTSRFAQVGVFLVGLWILVIVSGPAFDDVAGAGRPFGYEGNVKMLDSGGPEPISGDGHIVDLAKWEAKRCQLSKEHRGHIVCLSTARFELDVPTDFHSSDGLFVLADPYHRNGLSDGRGKVPGTVEVRLSDDVDASKVRVEVEAEYEETAEDLLDHATVAKMGAGLTSQGVGIYTFPLLPFYRRRGMLPPLAFHIVVHVSPSAVIPTLRVKTGAMNLAAFTAPRPVEPYMGASFGFWGRKRDAHVERQGAKKVPTFGRFHLQTGDGHVDKAASTDLEAVGNVRLTASNGEVVVGGRIWAQEVHLEARNGLVRLEEKAVVDCWHDIWIETSNGKIELLPGSRALGTRMYVKTGNGPILGREGLLSTNKSIEAEAGNGLVELGLEVRAGARFEQSPEDQVFVSAKTGNGPVKLVYKEHQDKVALQSRAYSATANVDVTMHPNFEGAWQLDGVKTSSVTPPNDPAREFKRESGKRRALVKVHEKGTLYRREGSKVDRKLEPLTHVDANINQGVLKFL</sequence>
<evidence type="ECO:0000256" key="1">
    <source>
        <dbReference type="SAM" id="MobiDB-lite"/>
    </source>
</evidence>
<feature type="compositionally biased region" description="Basic and acidic residues" evidence="1">
    <location>
        <begin position="1"/>
        <end position="12"/>
    </location>
</feature>
<protein>
    <submittedName>
        <fullName evidence="2">Uncharacterized protein</fullName>
    </submittedName>
</protein>
<dbReference type="Proteomes" id="UP000245768">
    <property type="component" value="Unassembled WGS sequence"/>
</dbReference>
<keyword evidence="3" id="KW-1185">Reference proteome</keyword>
<accession>A0A316YHY0</accession>
<feature type="compositionally biased region" description="Acidic residues" evidence="1">
    <location>
        <begin position="13"/>
        <end position="22"/>
    </location>
</feature>
<feature type="region of interest" description="Disordered" evidence="1">
    <location>
        <begin position="1"/>
        <end position="59"/>
    </location>
</feature>
<dbReference type="RefSeq" id="XP_025376235.1">
    <property type="nucleotide sequence ID" value="XM_025521989.1"/>
</dbReference>
<dbReference type="InParanoid" id="A0A316YHY0"/>
<organism evidence="2 3">
    <name type="scientific">Acaromyces ingoldii</name>
    <dbReference type="NCBI Taxonomy" id="215250"/>
    <lineage>
        <taxon>Eukaryota</taxon>
        <taxon>Fungi</taxon>
        <taxon>Dikarya</taxon>
        <taxon>Basidiomycota</taxon>
        <taxon>Ustilaginomycotina</taxon>
        <taxon>Exobasidiomycetes</taxon>
        <taxon>Exobasidiales</taxon>
        <taxon>Cryptobasidiaceae</taxon>
        <taxon>Acaromyces</taxon>
    </lineage>
</organism>
<name>A0A316YHY0_9BASI</name>
<dbReference type="OrthoDB" id="5570013at2759"/>
<evidence type="ECO:0000313" key="3">
    <source>
        <dbReference type="Proteomes" id="UP000245768"/>
    </source>
</evidence>
<dbReference type="AlphaFoldDB" id="A0A316YHY0"/>
<proteinExistence type="predicted"/>
<reference evidence="2 3" key="1">
    <citation type="journal article" date="2018" name="Mol. Biol. Evol.">
        <title>Broad Genomic Sampling Reveals a Smut Pathogenic Ancestry of the Fungal Clade Ustilaginomycotina.</title>
        <authorList>
            <person name="Kijpornyongpan T."/>
            <person name="Mondo S.J."/>
            <person name="Barry K."/>
            <person name="Sandor L."/>
            <person name="Lee J."/>
            <person name="Lipzen A."/>
            <person name="Pangilinan J."/>
            <person name="LaButti K."/>
            <person name="Hainaut M."/>
            <person name="Henrissat B."/>
            <person name="Grigoriev I.V."/>
            <person name="Spatafora J.W."/>
            <person name="Aime M.C."/>
        </authorList>
    </citation>
    <scope>NUCLEOTIDE SEQUENCE [LARGE SCALE GENOMIC DNA]</scope>
    <source>
        <strain evidence="2 3">MCA 4198</strain>
    </source>
</reference>
<evidence type="ECO:0000313" key="2">
    <source>
        <dbReference type="EMBL" id="PWN89037.1"/>
    </source>
</evidence>
<dbReference type="GeneID" id="37043905"/>